<dbReference type="PANTHER" id="PTHR33070">
    <property type="entry name" value="OS06G0725500 PROTEIN"/>
    <property type="match status" value="1"/>
</dbReference>
<dbReference type="InterPro" id="IPR004320">
    <property type="entry name" value="BPS1_pln"/>
</dbReference>
<feature type="coiled-coil region" evidence="1">
    <location>
        <begin position="216"/>
        <end position="274"/>
    </location>
</feature>
<name>A0ABC8SAM0_9AQUA</name>
<dbReference type="EMBL" id="CAUOFW020002469">
    <property type="protein sequence ID" value="CAK9153916.1"/>
    <property type="molecule type" value="Genomic_DNA"/>
</dbReference>
<evidence type="ECO:0000313" key="4">
    <source>
        <dbReference type="Proteomes" id="UP001642360"/>
    </source>
</evidence>
<keyword evidence="1" id="KW-0175">Coiled coil</keyword>
<dbReference type="PANTHER" id="PTHR33070:SF129">
    <property type="entry name" value="DUF241 DOMAIN PROTEIN"/>
    <property type="match status" value="1"/>
</dbReference>
<organism evidence="3 4">
    <name type="scientific">Ilex paraguariensis</name>
    <name type="common">yerba mate</name>
    <dbReference type="NCBI Taxonomy" id="185542"/>
    <lineage>
        <taxon>Eukaryota</taxon>
        <taxon>Viridiplantae</taxon>
        <taxon>Streptophyta</taxon>
        <taxon>Embryophyta</taxon>
        <taxon>Tracheophyta</taxon>
        <taxon>Spermatophyta</taxon>
        <taxon>Magnoliopsida</taxon>
        <taxon>eudicotyledons</taxon>
        <taxon>Gunneridae</taxon>
        <taxon>Pentapetalae</taxon>
        <taxon>asterids</taxon>
        <taxon>campanulids</taxon>
        <taxon>Aquifoliales</taxon>
        <taxon>Aquifoliaceae</taxon>
        <taxon>Ilex</taxon>
    </lineage>
</organism>
<dbReference type="AlphaFoldDB" id="A0ABC8SAM0"/>
<dbReference type="Pfam" id="PF03087">
    <property type="entry name" value="BPS1"/>
    <property type="match status" value="1"/>
</dbReference>
<proteinExistence type="predicted"/>
<evidence type="ECO:0000313" key="2">
    <source>
        <dbReference type="EMBL" id="CAK9153916.1"/>
    </source>
</evidence>
<dbReference type="EMBL" id="CAUOFW020002469">
    <property type="protein sequence ID" value="CAK9153917.1"/>
    <property type="molecule type" value="Genomic_DNA"/>
</dbReference>
<accession>A0ABC8SAM0</accession>
<gene>
    <name evidence="2" type="ORF">ILEXP_LOCUS22220</name>
    <name evidence="3" type="ORF">ILEXP_LOCUS22221</name>
</gene>
<evidence type="ECO:0000256" key="1">
    <source>
        <dbReference type="SAM" id="Coils"/>
    </source>
</evidence>
<protein>
    <submittedName>
        <fullName evidence="3">Uncharacterized protein</fullName>
    </submittedName>
</protein>
<evidence type="ECO:0000313" key="3">
    <source>
        <dbReference type="EMBL" id="CAK9153917.1"/>
    </source>
</evidence>
<sequence length="288" mass="32534">MASSPSRSKTRHHARSISLPSRSHPLILQVNEHLCRLRSCEATCLSSSSMSSGLRGLEDWYDSIDDLLQSPQSQQTFGQERDEKWVEEVLDGYLSLLDVCATTKDVLAHTKQDAQELLSILRRRRSENDFGCYLTSRKQAKKVIQKSLKGLKSIRNKNTLWALDKDPETVAIVSMLNEVEEVSLSVFESLLSYIAGTKGQSRQSVWSLISKLKQPKSRASKEEETLTNEFDEVEAALKSLTGDSMNAENLQNHLVKLESVVEDLEEGLECLFRRLIKTRVSLLNILSH</sequence>
<keyword evidence="4" id="KW-1185">Reference proteome</keyword>
<reference evidence="3 4" key="1">
    <citation type="submission" date="2024-02" db="EMBL/GenBank/DDBJ databases">
        <authorList>
            <person name="Vignale AGUSTIN F."/>
            <person name="Sosa J E."/>
            <person name="Modenutti C."/>
        </authorList>
    </citation>
    <scope>NUCLEOTIDE SEQUENCE [LARGE SCALE GENOMIC DNA]</scope>
</reference>
<comment type="caution">
    <text evidence="3">The sequence shown here is derived from an EMBL/GenBank/DDBJ whole genome shotgun (WGS) entry which is preliminary data.</text>
</comment>
<dbReference type="Proteomes" id="UP001642360">
    <property type="component" value="Unassembled WGS sequence"/>
</dbReference>